<organism evidence="6">
    <name type="scientific">Baileyella intestinalis</name>
    <dbReference type="NCBI Taxonomy" id="2606709"/>
    <lineage>
        <taxon>Bacteria</taxon>
        <taxon>Bacillati</taxon>
        <taxon>Bacillota</taxon>
        <taxon>Clostridia</taxon>
        <taxon>Peptostreptococcales</taxon>
        <taxon>Anaerovoracaceae</taxon>
        <taxon>Baileyella</taxon>
    </lineage>
</organism>
<evidence type="ECO:0000259" key="5">
    <source>
        <dbReference type="PROSITE" id="PS51635"/>
    </source>
</evidence>
<evidence type="ECO:0000256" key="1">
    <source>
        <dbReference type="ARBA" id="ARBA00022801"/>
    </source>
</evidence>
<evidence type="ECO:0000256" key="2">
    <source>
        <dbReference type="ARBA" id="ARBA00022963"/>
    </source>
</evidence>
<feature type="short sequence motif" description="DGA/G" evidence="4">
    <location>
        <begin position="160"/>
        <end position="162"/>
    </location>
</feature>
<dbReference type="InterPro" id="IPR050301">
    <property type="entry name" value="NTE"/>
</dbReference>
<keyword evidence="1 4" id="KW-0378">Hydrolase</keyword>
<dbReference type="Pfam" id="PF19890">
    <property type="entry name" value="DUF6363"/>
    <property type="match status" value="1"/>
</dbReference>
<sequence>MIGIIDVGGGLRGIFGAGVTDFLMDRGIMFDYCVGVSAGSANMASYQAGQMFRNYDFYTEYCFRSETMSWHNFAKTGSYVDLEYTYGELSSHDGEYPLDFKKMMDCPAPFVVVATNAETGEPEYFTKDDMKQDDYSVIMASSTVPVINKPYEIGGVKYLDGGLSDPIPYKKAFEDGCDHLVVVLTRPVDEWRKPAKDEAFAKILSLTYPASAECLSNRADTYNNQLAEIMQLEEEGKVLIVAPDDISGLQTLTRNIDQLKGLYRKGLVAAQAIPDFLEKNRH</sequence>
<protein>
    <submittedName>
        <fullName evidence="6">Patatin family protein</fullName>
    </submittedName>
</protein>
<dbReference type="InterPro" id="IPR045943">
    <property type="entry name" value="DUF6363"/>
</dbReference>
<evidence type="ECO:0000256" key="4">
    <source>
        <dbReference type="PROSITE-ProRule" id="PRU01161"/>
    </source>
</evidence>
<accession>A0A6A8MBP4</accession>
<dbReference type="PANTHER" id="PTHR14226">
    <property type="entry name" value="NEUROPATHY TARGET ESTERASE/SWISS CHEESE D.MELANOGASTER"/>
    <property type="match status" value="1"/>
</dbReference>
<proteinExistence type="predicted"/>
<feature type="short sequence motif" description="GXSXG" evidence="4">
    <location>
        <begin position="35"/>
        <end position="39"/>
    </location>
</feature>
<dbReference type="RefSeq" id="WP_154572812.1">
    <property type="nucleotide sequence ID" value="NZ_DBEZJY010000048.1"/>
</dbReference>
<reference evidence="6" key="1">
    <citation type="submission" date="2019-09" db="EMBL/GenBank/DDBJ databases">
        <title>In-depth cultivation of the pig gut microbiome towards novel bacterial diversity and tailored functional studies.</title>
        <authorList>
            <person name="Wylensek D."/>
            <person name="Hitch T.C.A."/>
            <person name="Clavel T."/>
        </authorList>
    </citation>
    <scope>NUCLEOTIDE SEQUENCE</scope>
    <source>
        <strain evidence="6">RF-744-FAT-WT-3</strain>
    </source>
</reference>
<dbReference type="EMBL" id="VUNB01000005">
    <property type="protein sequence ID" value="MST69344.1"/>
    <property type="molecule type" value="Genomic_DNA"/>
</dbReference>
<comment type="caution">
    <text evidence="6">The sequence shown here is derived from an EMBL/GenBank/DDBJ whole genome shotgun (WGS) entry which is preliminary data.</text>
</comment>
<feature type="short sequence motif" description="GXGXXG" evidence="4">
    <location>
        <begin position="8"/>
        <end position="13"/>
    </location>
</feature>
<dbReference type="Gene3D" id="3.40.1090.10">
    <property type="entry name" value="Cytosolic phospholipase A2 catalytic domain"/>
    <property type="match status" value="2"/>
</dbReference>
<dbReference type="AlphaFoldDB" id="A0A6A8MBP4"/>
<dbReference type="InterPro" id="IPR037483">
    <property type="entry name" value="YjjU-like"/>
</dbReference>
<feature type="active site" description="Proton acceptor" evidence="4">
    <location>
        <position position="160"/>
    </location>
</feature>
<feature type="active site" description="Nucleophile" evidence="4">
    <location>
        <position position="37"/>
    </location>
</feature>
<dbReference type="CDD" id="cd07208">
    <property type="entry name" value="Pat_hypo_Ecoli_yjju_like"/>
    <property type="match status" value="1"/>
</dbReference>
<evidence type="ECO:0000256" key="3">
    <source>
        <dbReference type="ARBA" id="ARBA00023098"/>
    </source>
</evidence>
<dbReference type="InterPro" id="IPR016035">
    <property type="entry name" value="Acyl_Trfase/lysoPLipase"/>
</dbReference>
<dbReference type="PANTHER" id="PTHR14226:SF25">
    <property type="entry name" value="PHOSPHOESTERASE"/>
    <property type="match status" value="1"/>
</dbReference>
<dbReference type="GO" id="GO:0016042">
    <property type="term" value="P:lipid catabolic process"/>
    <property type="evidence" value="ECO:0007669"/>
    <property type="project" value="UniProtKB-UniRule"/>
</dbReference>
<dbReference type="Pfam" id="PF01734">
    <property type="entry name" value="Patatin"/>
    <property type="match status" value="1"/>
</dbReference>
<feature type="domain" description="PNPLA" evidence="5">
    <location>
        <begin position="4"/>
        <end position="173"/>
    </location>
</feature>
<dbReference type="GO" id="GO:0016787">
    <property type="term" value="F:hydrolase activity"/>
    <property type="evidence" value="ECO:0007669"/>
    <property type="project" value="UniProtKB-UniRule"/>
</dbReference>
<dbReference type="SUPFAM" id="SSF52151">
    <property type="entry name" value="FabD/lysophospholipase-like"/>
    <property type="match status" value="1"/>
</dbReference>
<name>A0A6A8MBP4_9FIRM</name>
<keyword evidence="2 4" id="KW-0442">Lipid degradation</keyword>
<gene>
    <name evidence="6" type="ORF">FYJ66_07045</name>
</gene>
<keyword evidence="3 4" id="KW-0443">Lipid metabolism</keyword>
<evidence type="ECO:0000313" key="6">
    <source>
        <dbReference type="EMBL" id="MST69344.1"/>
    </source>
</evidence>
<dbReference type="PROSITE" id="PS51635">
    <property type="entry name" value="PNPLA"/>
    <property type="match status" value="1"/>
</dbReference>
<dbReference type="InterPro" id="IPR002641">
    <property type="entry name" value="PNPLA_dom"/>
</dbReference>